<evidence type="ECO:0000313" key="2">
    <source>
        <dbReference type="EMBL" id="KNE56627.1"/>
    </source>
</evidence>
<evidence type="ECO:0000256" key="1">
    <source>
        <dbReference type="SAM" id="Phobius"/>
    </source>
</evidence>
<accession>A0A0L0S228</accession>
<name>A0A0L0S228_ALLM3</name>
<evidence type="ECO:0000313" key="3">
    <source>
        <dbReference type="Proteomes" id="UP000054350"/>
    </source>
</evidence>
<keyword evidence="1" id="KW-0472">Membrane</keyword>
<keyword evidence="3" id="KW-1185">Reference proteome</keyword>
<sequence>MDGARGLGRDDWQGDHAVRRGDDGHVVARGALPPGVCAVYCRAGLARVQVRPRRVIDLCCATRCGLKFVWCTVVYLFLVVLYSCSFLCSCCVNSYPSLISLCFDSPPYNFWLFFYSPPC</sequence>
<reference evidence="3" key="2">
    <citation type="submission" date="2009-11" db="EMBL/GenBank/DDBJ databases">
        <title>The Genome Sequence of Allomyces macrogynus strain ATCC 38327.</title>
        <authorList>
            <consortium name="The Broad Institute Genome Sequencing Platform"/>
            <person name="Russ C."/>
            <person name="Cuomo C."/>
            <person name="Shea T."/>
            <person name="Young S.K."/>
            <person name="Zeng Q."/>
            <person name="Koehrsen M."/>
            <person name="Haas B."/>
            <person name="Borodovsky M."/>
            <person name="Guigo R."/>
            <person name="Alvarado L."/>
            <person name="Berlin A."/>
            <person name="Borenstein D."/>
            <person name="Chen Z."/>
            <person name="Engels R."/>
            <person name="Freedman E."/>
            <person name="Gellesch M."/>
            <person name="Goldberg J."/>
            <person name="Griggs A."/>
            <person name="Gujja S."/>
            <person name="Heiman D."/>
            <person name="Hepburn T."/>
            <person name="Howarth C."/>
            <person name="Jen D."/>
            <person name="Larson L."/>
            <person name="Lewis B."/>
            <person name="Mehta T."/>
            <person name="Park D."/>
            <person name="Pearson M."/>
            <person name="Roberts A."/>
            <person name="Saif S."/>
            <person name="Shenoy N."/>
            <person name="Sisk P."/>
            <person name="Stolte C."/>
            <person name="Sykes S."/>
            <person name="Walk T."/>
            <person name="White J."/>
            <person name="Yandava C."/>
            <person name="Burger G."/>
            <person name="Gray M.W."/>
            <person name="Holland P.W.H."/>
            <person name="King N."/>
            <person name="Lang F.B.F."/>
            <person name="Roger A.J."/>
            <person name="Ruiz-Trillo I."/>
            <person name="Lander E."/>
            <person name="Nusbaum C."/>
        </authorList>
    </citation>
    <scope>NUCLEOTIDE SEQUENCE [LARGE SCALE GENOMIC DNA]</scope>
    <source>
        <strain evidence="3">ATCC 38327</strain>
    </source>
</reference>
<organism evidence="2 3">
    <name type="scientific">Allomyces macrogynus (strain ATCC 38327)</name>
    <name type="common">Allomyces javanicus var. macrogynus</name>
    <dbReference type="NCBI Taxonomy" id="578462"/>
    <lineage>
        <taxon>Eukaryota</taxon>
        <taxon>Fungi</taxon>
        <taxon>Fungi incertae sedis</taxon>
        <taxon>Blastocladiomycota</taxon>
        <taxon>Blastocladiomycetes</taxon>
        <taxon>Blastocladiales</taxon>
        <taxon>Blastocladiaceae</taxon>
        <taxon>Allomyces</taxon>
    </lineage>
</organism>
<gene>
    <name evidence="2" type="ORF">AMAG_17943</name>
</gene>
<keyword evidence="1" id="KW-0812">Transmembrane</keyword>
<proteinExistence type="predicted"/>
<dbReference type="AlphaFoldDB" id="A0A0L0S228"/>
<dbReference type="EMBL" id="GG745330">
    <property type="protein sequence ID" value="KNE56627.1"/>
    <property type="molecule type" value="Genomic_DNA"/>
</dbReference>
<reference evidence="2 3" key="1">
    <citation type="submission" date="2009-11" db="EMBL/GenBank/DDBJ databases">
        <title>Annotation of Allomyces macrogynus ATCC 38327.</title>
        <authorList>
            <consortium name="The Broad Institute Genome Sequencing Platform"/>
            <person name="Russ C."/>
            <person name="Cuomo C."/>
            <person name="Burger G."/>
            <person name="Gray M.W."/>
            <person name="Holland P.W.H."/>
            <person name="King N."/>
            <person name="Lang F.B.F."/>
            <person name="Roger A.J."/>
            <person name="Ruiz-Trillo I."/>
            <person name="Young S.K."/>
            <person name="Zeng Q."/>
            <person name="Gargeya S."/>
            <person name="Fitzgerald M."/>
            <person name="Haas B."/>
            <person name="Abouelleil A."/>
            <person name="Alvarado L."/>
            <person name="Arachchi H.M."/>
            <person name="Berlin A."/>
            <person name="Chapman S.B."/>
            <person name="Gearin G."/>
            <person name="Goldberg J."/>
            <person name="Griggs A."/>
            <person name="Gujja S."/>
            <person name="Hansen M."/>
            <person name="Heiman D."/>
            <person name="Howarth C."/>
            <person name="Larimer J."/>
            <person name="Lui A."/>
            <person name="MacDonald P.J.P."/>
            <person name="McCowen C."/>
            <person name="Montmayeur A."/>
            <person name="Murphy C."/>
            <person name="Neiman D."/>
            <person name="Pearson M."/>
            <person name="Priest M."/>
            <person name="Roberts A."/>
            <person name="Saif S."/>
            <person name="Shea T."/>
            <person name="Sisk P."/>
            <person name="Stolte C."/>
            <person name="Sykes S."/>
            <person name="Wortman J."/>
            <person name="Nusbaum C."/>
            <person name="Birren B."/>
        </authorList>
    </citation>
    <scope>NUCLEOTIDE SEQUENCE [LARGE SCALE GENOMIC DNA]</scope>
    <source>
        <strain evidence="2 3">ATCC 38327</strain>
    </source>
</reference>
<feature type="transmembrane region" description="Helical" evidence="1">
    <location>
        <begin position="73"/>
        <end position="95"/>
    </location>
</feature>
<keyword evidence="1" id="KW-1133">Transmembrane helix</keyword>
<protein>
    <submittedName>
        <fullName evidence="2">Uncharacterized protein</fullName>
    </submittedName>
</protein>
<dbReference type="VEuPathDB" id="FungiDB:AMAG_17943"/>
<dbReference type="Proteomes" id="UP000054350">
    <property type="component" value="Unassembled WGS sequence"/>
</dbReference>